<feature type="region of interest" description="Disordered" evidence="1">
    <location>
        <begin position="341"/>
        <end position="360"/>
    </location>
</feature>
<accession>A0AAF0R9L1</accession>
<organism evidence="3 4">
    <name type="scientific">Solanum verrucosum</name>
    <dbReference type="NCBI Taxonomy" id="315347"/>
    <lineage>
        <taxon>Eukaryota</taxon>
        <taxon>Viridiplantae</taxon>
        <taxon>Streptophyta</taxon>
        <taxon>Embryophyta</taxon>
        <taxon>Tracheophyta</taxon>
        <taxon>Spermatophyta</taxon>
        <taxon>Magnoliopsida</taxon>
        <taxon>eudicotyledons</taxon>
        <taxon>Gunneridae</taxon>
        <taxon>Pentapetalae</taxon>
        <taxon>asterids</taxon>
        <taxon>lamiids</taxon>
        <taxon>Solanales</taxon>
        <taxon>Solanaceae</taxon>
        <taxon>Solanoideae</taxon>
        <taxon>Solaneae</taxon>
        <taxon>Solanum</taxon>
    </lineage>
</organism>
<evidence type="ECO:0000256" key="2">
    <source>
        <dbReference type="SAM" id="Phobius"/>
    </source>
</evidence>
<keyword evidence="2" id="KW-0812">Transmembrane</keyword>
<evidence type="ECO:0000313" key="3">
    <source>
        <dbReference type="EMBL" id="WMV37198.1"/>
    </source>
</evidence>
<keyword evidence="4" id="KW-1185">Reference proteome</keyword>
<proteinExistence type="predicted"/>
<evidence type="ECO:0000256" key="1">
    <source>
        <dbReference type="SAM" id="MobiDB-lite"/>
    </source>
</evidence>
<dbReference type="EMBL" id="CP133618">
    <property type="protein sequence ID" value="WMV37198.1"/>
    <property type="molecule type" value="Genomic_DNA"/>
</dbReference>
<sequence length="376" mass="41166">MEQPCLSISVEVSLVQALLVSIFSIQFSSLFIEIPYPVVRSAIMQKFSTTTILYTSSFSAFSPDAYVCCDPTDEVSFGCGHFGKYSLSVLSVGRMYIPHSKQYWRIVGSIYYIVNSLGGLDLQFAKVSFCSSSCECQIFSSVLLSVSNLCSIILCVVAISLVYVESNVTSQMVSVKTYLLSPPSPNGGRAGCLFLMVRDVDGGSTCARFYSGNSSSFLLPVVLSDLVGLNFLPGAGFCSMACSCWKLGGWEESRMIFLRFILKFDVAVNSLFCWFLEASKDLFRLYANFFFIPPEAIGSFKIRRGSLFHVFWLSLSITAHELQMVCTDVRAGEGPRFHACSDGAGDPVTPPVKSAGPKPGLRRREGVQVAIGCLIF</sequence>
<protein>
    <submittedName>
        <fullName evidence="3">Uncharacterized protein</fullName>
    </submittedName>
</protein>
<dbReference type="Proteomes" id="UP001234989">
    <property type="component" value="Chromosome 7"/>
</dbReference>
<keyword evidence="2" id="KW-1133">Transmembrane helix</keyword>
<feature type="transmembrane region" description="Helical" evidence="2">
    <location>
        <begin position="138"/>
        <end position="164"/>
    </location>
</feature>
<gene>
    <name evidence="3" type="ORF">MTR67_030583</name>
</gene>
<dbReference type="AlphaFoldDB" id="A0AAF0R9L1"/>
<name>A0AAF0R9L1_SOLVR</name>
<reference evidence="3" key="1">
    <citation type="submission" date="2023-08" db="EMBL/GenBank/DDBJ databases">
        <title>A de novo genome assembly of Solanum verrucosum Schlechtendal, a Mexican diploid species geographically isolated from the other diploid A-genome species in potato relatives.</title>
        <authorList>
            <person name="Hosaka K."/>
        </authorList>
    </citation>
    <scope>NUCLEOTIDE SEQUENCE</scope>
    <source>
        <tissue evidence="3">Young leaves</tissue>
    </source>
</reference>
<evidence type="ECO:0000313" key="4">
    <source>
        <dbReference type="Proteomes" id="UP001234989"/>
    </source>
</evidence>
<keyword evidence="2" id="KW-0472">Membrane</keyword>